<comment type="similarity">
    <text evidence="2 11">Belongs to the shikimate kinase family.</text>
</comment>
<evidence type="ECO:0000256" key="5">
    <source>
        <dbReference type="ARBA" id="ARBA00022679"/>
    </source>
</evidence>
<keyword evidence="4 11" id="KW-0028">Amino-acid biosynthesis</keyword>
<keyword evidence="11" id="KW-0963">Cytoplasm</keyword>
<evidence type="ECO:0000256" key="4">
    <source>
        <dbReference type="ARBA" id="ARBA00022605"/>
    </source>
</evidence>
<dbReference type="InterPro" id="IPR027417">
    <property type="entry name" value="P-loop_NTPase"/>
</dbReference>
<keyword evidence="9 11" id="KW-0057">Aromatic amino acid biosynthesis</keyword>
<dbReference type="PRINTS" id="PR01100">
    <property type="entry name" value="SHIKIMTKNASE"/>
</dbReference>
<feature type="binding site" evidence="11">
    <location>
        <position position="14"/>
    </location>
    <ligand>
        <name>Mg(2+)</name>
        <dbReference type="ChEBI" id="CHEBI:18420"/>
    </ligand>
</feature>
<name>A0A449BE17_HAPAX</name>
<keyword evidence="7 11" id="KW-0418">Kinase</keyword>
<comment type="catalytic activity">
    <reaction evidence="10 11">
        <text>shikimate + ATP = 3-phosphoshikimate + ADP + H(+)</text>
        <dbReference type="Rhea" id="RHEA:13121"/>
        <dbReference type="ChEBI" id="CHEBI:15378"/>
        <dbReference type="ChEBI" id="CHEBI:30616"/>
        <dbReference type="ChEBI" id="CHEBI:36208"/>
        <dbReference type="ChEBI" id="CHEBI:145989"/>
        <dbReference type="ChEBI" id="CHEBI:456216"/>
        <dbReference type="EC" id="2.7.1.71"/>
    </reaction>
</comment>
<evidence type="ECO:0000256" key="9">
    <source>
        <dbReference type="ARBA" id="ARBA00023141"/>
    </source>
</evidence>
<protein>
    <recommendedName>
        <fullName evidence="3 11">Shikimate kinase</fullName>
        <shortName evidence="11">SK</shortName>
        <ecNumber evidence="3 11">2.7.1.71</ecNumber>
    </recommendedName>
</protein>
<keyword evidence="8 11" id="KW-0067">ATP-binding</keyword>
<evidence type="ECO:0000256" key="3">
    <source>
        <dbReference type="ARBA" id="ARBA00012154"/>
    </source>
</evidence>
<feature type="binding site" evidence="11">
    <location>
        <position position="128"/>
    </location>
    <ligand>
        <name>substrate</name>
    </ligand>
</feature>
<dbReference type="EMBL" id="LR215048">
    <property type="protein sequence ID" value="VEU80689.1"/>
    <property type="molecule type" value="Genomic_DNA"/>
</dbReference>
<dbReference type="GO" id="GO:0005829">
    <property type="term" value="C:cytosol"/>
    <property type="evidence" value="ECO:0007669"/>
    <property type="project" value="TreeGrafter"/>
</dbReference>
<dbReference type="GO" id="GO:0004765">
    <property type="term" value="F:shikimate kinase activity"/>
    <property type="evidence" value="ECO:0007669"/>
    <property type="project" value="UniProtKB-UniRule"/>
</dbReference>
<dbReference type="GO" id="GO:0008652">
    <property type="term" value="P:amino acid biosynthetic process"/>
    <property type="evidence" value="ECO:0007669"/>
    <property type="project" value="UniProtKB-KW"/>
</dbReference>
<evidence type="ECO:0000256" key="6">
    <source>
        <dbReference type="ARBA" id="ARBA00022741"/>
    </source>
</evidence>
<comment type="caution">
    <text evidence="11">Lacks conserved residue(s) required for the propagation of feature annotation.</text>
</comment>
<dbReference type="CDD" id="cd00464">
    <property type="entry name" value="SK"/>
    <property type="match status" value="1"/>
</dbReference>
<sequence>MKIFLIGMPGAGKSTVGRILAEKIAYNFIDLDGLVEKNSLMFTDELIEKYGINKFRELETEALQEINEENVVVSCGGGIVENRNNKTFMSGLIIYLDVDNKIIEERLKTDYQRPLLQEYTLDELYTKRFLLYQHFADINISNNKEINNTVDSIIQMLEVKK</sequence>
<dbReference type="KEGG" id="aaxa:NCTC10138_01069"/>
<keyword evidence="13" id="KW-1185">Reference proteome</keyword>
<keyword evidence="6 11" id="KW-0547">Nucleotide-binding</keyword>
<dbReference type="GO" id="GO:0000287">
    <property type="term" value="F:magnesium ion binding"/>
    <property type="evidence" value="ECO:0007669"/>
    <property type="project" value="UniProtKB-UniRule"/>
</dbReference>
<dbReference type="PANTHER" id="PTHR21087:SF16">
    <property type="entry name" value="SHIKIMATE KINASE 1, CHLOROPLASTIC"/>
    <property type="match status" value="1"/>
</dbReference>
<evidence type="ECO:0000256" key="1">
    <source>
        <dbReference type="ARBA" id="ARBA00004842"/>
    </source>
</evidence>
<evidence type="ECO:0000256" key="10">
    <source>
        <dbReference type="ARBA" id="ARBA00048567"/>
    </source>
</evidence>
<dbReference type="InterPro" id="IPR031322">
    <property type="entry name" value="Shikimate/glucono_kinase"/>
</dbReference>
<dbReference type="OrthoDB" id="9800332at2"/>
<evidence type="ECO:0000256" key="11">
    <source>
        <dbReference type="HAMAP-Rule" id="MF_00109"/>
    </source>
</evidence>
<keyword evidence="11" id="KW-0479">Metal-binding</keyword>
<dbReference type="InterPro" id="IPR023000">
    <property type="entry name" value="Shikimate_kinase_CS"/>
</dbReference>
<keyword evidence="11" id="KW-0460">Magnesium</keyword>
<dbReference type="STRING" id="1278311.GCA_000428705_00324"/>
<evidence type="ECO:0000256" key="7">
    <source>
        <dbReference type="ARBA" id="ARBA00022777"/>
    </source>
</evidence>
<dbReference type="RefSeq" id="WP_026390026.1">
    <property type="nucleotide sequence ID" value="NZ_LR215048.1"/>
</dbReference>
<dbReference type="GO" id="GO:0009423">
    <property type="term" value="P:chorismate biosynthetic process"/>
    <property type="evidence" value="ECO:0007669"/>
    <property type="project" value="UniProtKB-UniRule"/>
</dbReference>
<proteinExistence type="inferred from homology"/>
<dbReference type="Gene3D" id="3.40.50.300">
    <property type="entry name" value="P-loop containing nucleotide triphosphate hydrolases"/>
    <property type="match status" value="1"/>
</dbReference>
<dbReference type="GO" id="GO:0005524">
    <property type="term" value="F:ATP binding"/>
    <property type="evidence" value="ECO:0007669"/>
    <property type="project" value="UniProtKB-UniRule"/>
</dbReference>
<comment type="function">
    <text evidence="11">Catalyzes the specific phosphorylation of the 3-hydroxyl group of shikimic acid using ATP as a cosubstrate.</text>
</comment>
<dbReference type="EC" id="2.7.1.71" evidence="3 11"/>
<dbReference type="HAMAP" id="MF_00109">
    <property type="entry name" value="Shikimate_kinase"/>
    <property type="match status" value="1"/>
</dbReference>
<reference evidence="12 13" key="1">
    <citation type="submission" date="2019-01" db="EMBL/GenBank/DDBJ databases">
        <authorList>
            <consortium name="Pathogen Informatics"/>
        </authorList>
    </citation>
    <scope>NUCLEOTIDE SEQUENCE [LARGE SCALE GENOMIC DNA]</scope>
    <source>
        <strain evidence="12 13">NCTC10138</strain>
    </source>
</reference>
<accession>A0A449BE17</accession>
<evidence type="ECO:0000313" key="13">
    <source>
        <dbReference type="Proteomes" id="UP000289841"/>
    </source>
</evidence>
<dbReference type="SUPFAM" id="SSF52540">
    <property type="entry name" value="P-loop containing nucleoside triphosphate hydrolases"/>
    <property type="match status" value="1"/>
</dbReference>
<dbReference type="InterPro" id="IPR000623">
    <property type="entry name" value="Shikimate_kinase/TSH1"/>
</dbReference>
<dbReference type="Proteomes" id="UP000289841">
    <property type="component" value="Chromosome"/>
</dbReference>
<comment type="cofactor">
    <cofactor evidence="11">
        <name>Mg(2+)</name>
        <dbReference type="ChEBI" id="CHEBI:18420"/>
    </cofactor>
    <text evidence="11">Binds 1 Mg(2+) ion per subunit.</text>
</comment>
<keyword evidence="5 11" id="KW-0808">Transferase</keyword>
<dbReference type="PROSITE" id="PS01128">
    <property type="entry name" value="SHIKIMATE_KINASE"/>
    <property type="match status" value="1"/>
</dbReference>
<comment type="subunit">
    <text evidence="11">Monomer.</text>
</comment>
<dbReference type="PANTHER" id="PTHR21087">
    <property type="entry name" value="SHIKIMATE KINASE"/>
    <property type="match status" value="1"/>
</dbReference>
<feature type="binding site" evidence="11">
    <location>
        <position position="32"/>
    </location>
    <ligand>
        <name>substrate</name>
    </ligand>
</feature>
<dbReference type="UniPathway" id="UPA00053">
    <property type="reaction ID" value="UER00088"/>
</dbReference>
<feature type="binding site" evidence="11">
    <location>
        <position position="56"/>
    </location>
    <ligand>
        <name>substrate</name>
    </ligand>
</feature>
<evidence type="ECO:0000256" key="8">
    <source>
        <dbReference type="ARBA" id="ARBA00022840"/>
    </source>
</evidence>
<dbReference type="AlphaFoldDB" id="A0A449BE17"/>
<evidence type="ECO:0000313" key="12">
    <source>
        <dbReference type="EMBL" id="VEU80689.1"/>
    </source>
</evidence>
<feature type="binding site" evidence="11">
    <location>
        <position position="77"/>
    </location>
    <ligand>
        <name>substrate</name>
    </ligand>
</feature>
<feature type="binding site" evidence="11">
    <location>
        <begin position="10"/>
        <end position="15"/>
    </location>
    <ligand>
        <name>ATP</name>
        <dbReference type="ChEBI" id="CHEBI:30616"/>
    </ligand>
</feature>
<evidence type="ECO:0000256" key="2">
    <source>
        <dbReference type="ARBA" id="ARBA00006997"/>
    </source>
</evidence>
<dbReference type="Pfam" id="PF01202">
    <property type="entry name" value="SKI"/>
    <property type="match status" value="1"/>
</dbReference>
<feature type="binding site" evidence="11">
    <location>
        <position position="113"/>
    </location>
    <ligand>
        <name>ATP</name>
        <dbReference type="ChEBI" id="CHEBI:30616"/>
    </ligand>
</feature>
<dbReference type="GO" id="GO:0009073">
    <property type="term" value="P:aromatic amino acid family biosynthetic process"/>
    <property type="evidence" value="ECO:0007669"/>
    <property type="project" value="UniProtKB-KW"/>
</dbReference>
<gene>
    <name evidence="11 12" type="primary">aroK</name>
    <name evidence="12" type="ORF">NCTC10138_01069</name>
</gene>
<comment type="subcellular location">
    <subcellularLocation>
        <location evidence="11">Cytoplasm</location>
    </subcellularLocation>
</comment>
<comment type="pathway">
    <text evidence="1 11">Metabolic intermediate biosynthesis; chorismate biosynthesis; chorismate from D-erythrose 4-phosphate and phosphoenolpyruvate: step 5/7.</text>
</comment>
<organism evidence="12 13">
    <name type="scientific">Haploplasma axanthum</name>
    <name type="common">Acholeplasma axanthum</name>
    <dbReference type="NCBI Taxonomy" id="29552"/>
    <lineage>
        <taxon>Bacteria</taxon>
        <taxon>Bacillati</taxon>
        <taxon>Mycoplasmatota</taxon>
        <taxon>Mollicutes</taxon>
        <taxon>Acholeplasmatales</taxon>
        <taxon>Acholeplasmataceae</taxon>
        <taxon>Haploplasma</taxon>
    </lineage>
</organism>